<dbReference type="InterPro" id="IPR015413">
    <property type="entry name" value="Methionyl/Leucyl_tRNA_Synth"/>
</dbReference>
<feature type="domain" description="Methionyl/Leucyl tRNA synthetase" evidence="9">
    <location>
        <begin position="145"/>
        <end position="282"/>
    </location>
</feature>
<feature type="region of interest" description="Disordered" evidence="7">
    <location>
        <begin position="389"/>
        <end position="422"/>
    </location>
</feature>
<feature type="compositionally biased region" description="Low complexity" evidence="7">
    <location>
        <begin position="390"/>
        <end position="419"/>
    </location>
</feature>
<dbReference type="Gene3D" id="1.10.730.10">
    <property type="entry name" value="Isoleucyl-tRNA Synthetase, Domain 1"/>
    <property type="match status" value="1"/>
</dbReference>
<evidence type="ECO:0000256" key="7">
    <source>
        <dbReference type="SAM" id="MobiDB-lite"/>
    </source>
</evidence>
<keyword evidence="8" id="KW-0472">Membrane</keyword>
<sequence length="857" mass="102355">MKIYFIFILFLYLNFFILIIEILSKDIIKTRRSFPSYIKDGEKRKSNKIKRKRIKNDAYINVYRKNILDSINIKGDQNKIKEKWLQNLKKKKAFDKISVRLSNYNDDKKEIFDITFVNNKEDRNDDNYDNKSCIKKVCNAEEYLLISTPVYYSNDRPHIGHAYCNILCDVLYKYEKLKGVEKKKKGIIFFSGMDEHGLKIEKKCNKNKMKIIEYIDDISNYYKDMNKKLSVDVNLFYRTSYSFHKMFVHNVWKYLVHNNYIYKDTYKGYYNINEERYISEQELREGKYKIDNENIIYVEEENSYFFNILKFKDYLIDFYEKNENFIYPPYLRKQVIYTLKNELRNICISRYNTKWAIQIPNEAEGTIYVWFDALLSYVSSMLYLHKIKKNNNNNNNNNKNNNNNNNKNNNNKNNKNNNNGINCTNGTKDVNISSTCDTDSPICSYDDILNIVNLNANNNNTQSNILPHISSNICDEKKNEKREKNIPFNKVIGKKFWNPFIQVIGKDILNFHAILYICLLKSLNLELPQKILCHGLIKNENIKMSKSLNNVVNPFDLLKKYNPDVLRLYFMGCGSIYEDKNYKEQNIESFELFLRNNVGNLLYRVVSLCIENNYNMVPVIKTNDYDSNIILNEWKDNIKNKLIPYLDNMEYIQFLELIMTLIKNVNKFFVHNTPWNYKKDTQHFHTTIYVTLECMKYFSILMFPFIPNISLAILRNIGFDDIDEENISLDMLETRTTKFMLNGLIKIINVDYNILHSSSKVHTLPLHIGYEISQDYKNEVQPMYNDCKRFHKIYFSVKLDQLYMSNELRKIYNDKSYEFVFYCNCYMDDKVHAYFNAKPVYKNVILKNLRNNPKLLN</sequence>
<dbReference type="SUPFAM" id="SSF47323">
    <property type="entry name" value="Anticodon-binding domain of a subclass of class I aminoacyl-tRNA synthetases"/>
    <property type="match status" value="1"/>
</dbReference>
<dbReference type="AlphaFoldDB" id="A0A024V6Q4"/>
<dbReference type="FunFam" id="1.10.730.10:FF:000044">
    <property type="entry name" value="Methionine--tRNA ligase, putative"/>
    <property type="match status" value="1"/>
</dbReference>
<proteinExistence type="inferred from homology"/>
<dbReference type="OrthoDB" id="24670at2759"/>
<evidence type="ECO:0000256" key="6">
    <source>
        <dbReference type="RuleBase" id="RU363039"/>
    </source>
</evidence>
<keyword evidence="5 6" id="KW-0030">Aminoacyl-tRNA synthetase</keyword>
<evidence type="ECO:0000256" key="2">
    <source>
        <dbReference type="ARBA" id="ARBA00022741"/>
    </source>
</evidence>
<dbReference type="PANTHER" id="PTHR43326">
    <property type="entry name" value="METHIONYL-TRNA SYNTHETASE"/>
    <property type="match status" value="1"/>
</dbReference>
<dbReference type="SUPFAM" id="SSF52374">
    <property type="entry name" value="Nucleotidylyl transferase"/>
    <property type="match status" value="1"/>
</dbReference>
<dbReference type="FunFam" id="3.40.50.620:FF:000234">
    <property type="entry name" value="Methionine--tRNA ligase, putative"/>
    <property type="match status" value="1"/>
</dbReference>
<dbReference type="PANTHER" id="PTHR43326:SF1">
    <property type="entry name" value="METHIONINE--TRNA LIGASE, MITOCHONDRIAL"/>
    <property type="match status" value="1"/>
</dbReference>
<dbReference type="EMBL" id="KI925079">
    <property type="protein sequence ID" value="ETW18212.1"/>
    <property type="molecule type" value="Genomic_DNA"/>
</dbReference>
<dbReference type="InterPro" id="IPR009080">
    <property type="entry name" value="tRNAsynth_Ia_anticodon-bd"/>
</dbReference>
<keyword evidence="8" id="KW-1133">Transmembrane helix</keyword>
<dbReference type="InterPro" id="IPR014729">
    <property type="entry name" value="Rossmann-like_a/b/a_fold"/>
</dbReference>
<organism evidence="10 11">
    <name type="scientific">Plasmodium falciparum Vietnam Oak-Knoll</name>
    <name type="common">FVO</name>
    <dbReference type="NCBI Taxonomy" id="1036723"/>
    <lineage>
        <taxon>Eukaryota</taxon>
        <taxon>Sar</taxon>
        <taxon>Alveolata</taxon>
        <taxon>Apicomplexa</taxon>
        <taxon>Aconoidasida</taxon>
        <taxon>Haemosporida</taxon>
        <taxon>Plasmodiidae</taxon>
        <taxon>Plasmodium</taxon>
        <taxon>Plasmodium (Laverania)</taxon>
    </lineage>
</organism>
<dbReference type="GO" id="GO:0005524">
    <property type="term" value="F:ATP binding"/>
    <property type="evidence" value="ECO:0007669"/>
    <property type="project" value="UniProtKB-KW"/>
</dbReference>
<evidence type="ECO:0000313" key="10">
    <source>
        <dbReference type="EMBL" id="ETW18212.1"/>
    </source>
</evidence>
<feature type="transmembrane region" description="Helical" evidence="8">
    <location>
        <begin position="6"/>
        <end position="24"/>
    </location>
</feature>
<evidence type="ECO:0000256" key="8">
    <source>
        <dbReference type="SAM" id="Phobius"/>
    </source>
</evidence>
<keyword evidence="8" id="KW-0812">Transmembrane</keyword>
<evidence type="ECO:0000259" key="9">
    <source>
        <dbReference type="Pfam" id="PF09334"/>
    </source>
</evidence>
<dbReference type="Gene3D" id="3.40.50.620">
    <property type="entry name" value="HUPs"/>
    <property type="match status" value="2"/>
</dbReference>
<keyword evidence="3 6" id="KW-0067">ATP-binding</keyword>
<feature type="domain" description="Methionyl/Leucyl tRNA synthetase" evidence="9">
    <location>
        <begin position="494"/>
        <end position="605"/>
    </location>
</feature>
<comment type="similarity">
    <text evidence="6">Belongs to the class-I aminoacyl-tRNA synthetase family.</text>
</comment>
<keyword evidence="4 6" id="KW-0648">Protein biosynthesis</keyword>
<dbReference type="Pfam" id="PF09334">
    <property type="entry name" value="tRNA-synt_1g"/>
    <property type="match status" value="2"/>
</dbReference>
<reference evidence="10 11" key="1">
    <citation type="submission" date="2013-02" db="EMBL/GenBank/DDBJ databases">
        <title>The Genome Annotation of Plasmodium falciparum Vietnam Oak-Knoll (FVO).</title>
        <authorList>
            <consortium name="The Broad Institute Genome Sequencing Platform"/>
            <consortium name="The Broad Institute Genome Sequencing Center for Infectious Disease"/>
            <person name="Neafsey D."/>
            <person name="Hoffman S."/>
            <person name="Volkman S."/>
            <person name="Rosenthal P."/>
            <person name="Walker B."/>
            <person name="Young S.K."/>
            <person name="Zeng Q."/>
            <person name="Gargeya S."/>
            <person name="Fitzgerald M."/>
            <person name="Haas B."/>
            <person name="Abouelleil A."/>
            <person name="Allen A.W."/>
            <person name="Alvarado L."/>
            <person name="Arachchi H.M."/>
            <person name="Berlin A.M."/>
            <person name="Chapman S.B."/>
            <person name="Gainer-Dewar J."/>
            <person name="Goldberg J."/>
            <person name="Griggs A."/>
            <person name="Gujja S."/>
            <person name="Hansen M."/>
            <person name="Howarth C."/>
            <person name="Imamovic A."/>
            <person name="Ireland A."/>
            <person name="Larimer J."/>
            <person name="McCowan C."/>
            <person name="Murphy C."/>
            <person name="Pearson M."/>
            <person name="Poon T.W."/>
            <person name="Priest M."/>
            <person name="Roberts A."/>
            <person name="Saif S."/>
            <person name="Shea T."/>
            <person name="Sisk P."/>
            <person name="Sykes S."/>
            <person name="Wortman J."/>
            <person name="Nusbaum C."/>
            <person name="Birren B."/>
        </authorList>
    </citation>
    <scope>NUCLEOTIDE SEQUENCE [LARGE SCALE GENOMIC DNA]</scope>
    <source>
        <strain evidence="11">Vietnam Oak-Knoll (FVO)</strain>
    </source>
</reference>
<dbReference type="InterPro" id="IPR023457">
    <property type="entry name" value="Met-tRNA_synth_2"/>
</dbReference>
<evidence type="ECO:0000256" key="1">
    <source>
        <dbReference type="ARBA" id="ARBA00022598"/>
    </source>
</evidence>
<dbReference type="Proteomes" id="UP000030690">
    <property type="component" value="Unassembled WGS sequence"/>
</dbReference>
<keyword evidence="2 6" id="KW-0547">Nucleotide-binding</keyword>
<dbReference type="GO" id="GO:0006431">
    <property type="term" value="P:methionyl-tRNA aminoacylation"/>
    <property type="evidence" value="ECO:0007669"/>
    <property type="project" value="TreeGrafter"/>
</dbReference>
<evidence type="ECO:0000313" key="11">
    <source>
        <dbReference type="Proteomes" id="UP000030690"/>
    </source>
</evidence>
<evidence type="ECO:0000256" key="5">
    <source>
        <dbReference type="ARBA" id="ARBA00023146"/>
    </source>
</evidence>
<evidence type="ECO:0000256" key="3">
    <source>
        <dbReference type="ARBA" id="ARBA00022840"/>
    </source>
</evidence>
<protein>
    <recommendedName>
        <fullName evidence="9">Methionyl/Leucyl tRNA synthetase domain-containing protein</fullName>
    </recommendedName>
</protein>
<accession>A0A024V6Q4</accession>
<keyword evidence="1 6" id="KW-0436">Ligase</keyword>
<name>A0A024V6Q4_PLAFA</name>
<reference evidence="10 11" key="2">
    <citation type="submission" date="2013-02" db="EMBL/GenBank/DDBJ databases">
        <title>The Genome Sequence of Plasmodium falciparum Vietnam Oak-Knoll (FVO).</title>
        <authorList>
            <consortium name="The Broad Institute Genome Sequencing Platform"/>
            <consortium name="The Broad Institute Genome Sequencing Center for Infectious Disease"/>
            <person name="Neafsey D."/>
            <person name="Cheeseman I."/>
            <person name="Volkman S."/>
            <person name="Adams J."/>
            <person name="Walker B."/>
            <person name="Young S.K."/>
            <person name="Zeng Q."/>
            <person name="Gargeya S."/>
            <person name="Fitzgerald M."/>
            <person name="Haas B."/>
            <person name="Abouelleil A."/>
            <person name="Alvarado L."/>
            <person name="Arachchi H.M."/>
            <person name="Berlin A.M."/>
            <person name="Chapman S.B."/>
            <person name="Dewar J."/>
            <person name="Goldberg J."/>
            <person name="Griggs A."/>
            <person name="Gujja S."/>
            <person name="Hansen M."/>
            <person name="Howarth C."/>
            <person name="Imamovic A."/>
            <person name="Larimer J."/>
            <person name="McCowan C."/>
            <person name="Murphy C."/>
            <person name="Neiman D."/>
            <person name="Pearson M."/>
            <person name="Priest M."/>
            <person name="Roberts A."/>
            <person name="Saif S."/>
            <person name="Shea T."/>
            <person name="Sisk P."/>
            <person name="Sykes S."/>
            <person name="Wortman J."/>
            <person name="Nusbaum C."/>
            <person name="Birren B."/>
        </authorList>
    </citation>
    <scope>NUCLEOTIDE SEQUENCE [LARGE SCALE GENOMIC DNA]</scope>
    <source>
        <strain evidence="11">Vietnam Oak-Knoll (FVO)</strain>
    </source>
</reference>
<evidence type="ECO:0000256" key="4">
    <source>
        <dbReference type="ARBA" id="ARBA00022917"/>
    </source>
</evidence>
<gene>
    <name evidence="10" type="ORF">PFFVO_02728</name>
</gene>
<dbReference type="GO" id="GO:0004825">
    <property type="term" value="F:methionine-tRNA ligase activity"/>
    <property type="evidence" value="ECO:0007669"/>
    <property type="project" value="InterPro"/>
</dbReference>